<dbReference type="AlphaFoldDB" id="A0AAD6HG71"/>
<evidence type="ECO:0000313" key="3">
    <source>
        <dbReference type="Proteomes" id="UP001215712"/>
    </source>
</evidence>
<comment type="caution">
    <text evidence="2">The sequence shown here is derived from an EMBL/GenBank/DDBJ whole genome shotgun (WGS) entry which is preliminary data.</text>
</comment>
<keyword evidence="3" id="KW-1185">Reference proteome</keyword>
<reference evidence="2" key="2">
    <citation type="submission" date="2023-01" db="EMBL/GenBank/DDBJ databases">
        <authorList>
            <person name="Petersen C."/>
        </authorList>
    </citation>
    <scope>NUCLEOTIDE SEQUENCE</scope>
    <source>
        <strain evidence="2">IBT 17514</strain>
    </source>
</reference>
<dbReference type="InterPro" id="IPR011009">
    <property type="entry name" value="Kinase-like_dom_sf"/>
</dbReference>
<dbReference type="Gene3D" id="1.10.510.10">
    <property type="entry name" value="Transferase(Phosphotransferase) domain 1"/>
    <property type="match status" value="1"/>
</dbReference>
<evidence type="ECO:0000259" key="1">
    <source>
        <dbReference type="PROSITE" id="PS50011"/>
    </source>
</evidence>
<dbReference type="GO" id="GO:0005524">
    <property type="term" value="F:ATP binding"/>
    <property type="evidence" value="ECO:0007669"/>
    <property type="project" value="InterPro"/>
</dbReference>
<dbReference type="EMBL" id="JAQJAN010000013">
    <property type="protein sequence ID" value="KAJ5712751.1"/>
    <property type="molecule type" value="Genomic_DNA"/>
</dbReference>
<name>A0AAD6HG71_9EURO</name>
<sequence length="240" mass="27503">MRFIPKICDFGSPVTTEKPCRVDEYYGTPTWLPPEKHCELKMDIDLRKCDVFAYGLVVWAIFTKTAFSPTSGLDTDTIRTKWGKHFIFARASEEVNIHLKEKPQRDESLLSSGFSNLFDIFRSHSQDPSTVSTRNYGPEVNQVLTVLSLALNDHPFLRSSQPWIYLRQGLAQSPVKFPRSFKRDAKIEDVTIPNSLVIATKKLITHSRKFQAEIHRFGSTLLEFLPSISRPGFRFCALVF</sequence>
<dbReference type="Proteomes" id="UP001215712">
    <property type="component" value="Unassembled WGS sequence"/>
</dbReference>
<evidence type="ECO:0000313" key="2">
    <source>
        <dbReference type="EMBL" id="KAJ5712751.1"/>
    </source>
</evidence>
<feature type="domain" description="Protein kinase" evidence="1">
    <location>
        <begin position="1"/>
        <end position="157"/>
    </location>
</feature>
<keyword evidence="2" id="KW-0808">Transferase</keyword>
<reference evidence="2" key="1">
    <citation type="journal article" date="2023" name="IMA Fungus">
        <title>Comparative genomic study of the Penicillium genus elucidates a diverse pangenome and 15 lateral gene transfer events.</title>
        <authorList>
            <person name="Petersen C."/>
            <person name="Sorensen T."/>
            <person name="Nielsen M.R."/>
            <person name="Sondergaard T.E."/>
            <person name="Sorensen J.L."/>
            <person name="Fitzpatrick D.A."/>
            <person name="Frisvad J.C."/>
            <person name="Nielsen K.L."/>
        </authorList>
    </citation>
    <scope>NUCLEOTIDE SEQUENCE</scope>
    <source>
        <strain evidence="2">IBT 17514</strain>
    </source>
</reference>
<accession>A0AAD6HG71</accession>
<proteinExistence type="predicted"/>
<dbReference type="GO" id="GO:0004672">
    <property type="term" value="F:protein kinase activity"/>
    <property type="evidence" value="ECO:0007669"/>
    <property type="project" value="InterPro"/>
</dbReference>
<protein>
    <submittedName>
        <fullName evidence="2">Kinase-like protein</fullName>
    </submittedName>
</protein>
<organism evidence="2 3">
    <name type="scientific">Penicillium malachiteum</name>
    <dbReference type="NCBI Taxonomy" id="1324776"/>
    <lineage>
        <taxon>Eukaryota</taxon>
        <taxon>Fungi</taxon>
        <taxon>Dikarya</taxon>
        <taxon>Ascomycota</taxon>
        <taxon>Pezizomycotina</taxon>
        <taxon>Eurotiomycetes</taxon>
        <taxon>Eurotiomycetidae</taxon>
        <taxon>Eurotiales</taxon>
        <taxon>Aspergillaceae</taxon>
        <taxon>Penicillium</taxon>
    </lineage>
</organism>
<keyword evidence="2" id="KW-0418">Kinase</keyword>
<dbReference type="SUPFAM" id="SSF56112">
    <property type="entry name" value="Protein kinase-like (PK-like)"/>
    <property type="match status" value="1"/>
</dbReference>
<gene>
    <name evidence="2" type="ORF">N7493_009219</name>
</gene>
<dbReference type="InterPro" id="IPR000719">
    <property type="entry name" value="Prot_kinase_dom"/>
</dbReference>
<dbReference type="PROSITE" id="PS50011">
    <property type="entry name" value="PROTEIN_KINASE_DOM"/>
    <property type="match status" value="1"/>
</dbReference>